<dbReference type="SUPFAM" id="SSF48179">
    <property type="entry name" value="6-phosphogluconate dehydrogenase C-terminal domain-like"/>
    <property type="match status" value="1"/>
</dbReference>
<dbReference type="PANTHER" id="PTHR43580">
    <property type="entry name" value="OXIDOREDUCTASE GLYR1-RELATED"/>
    <property type="match status" value="1"/>
</dbReference>
<dbReference type="PANTHER" id="PTHR43580:SF2">
    <property type="entry name" value="CYTOKINE-LIKE NUCLEAR FACTOR N-PAC"/>
    <property type="match status" value="1"/>
</dbReference>
<sequence length="289" mass="29358">MHIGFIGLGAMGKAMVETLLEKGHAVTVWNRSPGPAAELAARGAKVAAAPDDALQTDIVLSILAHDQAIRDVLLEALPRARPGLVHVNLATISTAFARELADRHAALGLGYVAAPVFGRPPVARAGGLNVLAAGTPDAVAAAMPALEALAAKVWPMGEDPVRANAVKIAGNLMIVAAVEAMGEATALGAAHGVPAGDLLDVLTSTIFAAPVYKIYGAMIAEGRYHPPGFAADLALKDVRLAQAAGDEKGLALPLADLVESGLEALLAGEGETPDLAGLAEVSRGRVEGR</sequence>
<evidence type="ECO:0000256" key="1">
    <source>
        <dbReference type="ARBA" id="ARBA00023002"/>
    </source>
</evidence>
<dbReference type="InterPro" id="IPR015815">
    <property type="entry name" value="HIBADH-related"/>
</dbReference>
<evidence type="ECO:0000259" key="4">
    <source>
        <dbReference type="Pfam" id="PF14833"/>
    </source>
</evidence>
<dbReference type="InterPro" id="IPR029154">
    <property type="entry name" value="HIBADH-like_NADP-bd"/>
</dbReference>
<evidence type="ECO:0000256" key="2">
    <source>
        <dbReference type="ARBA" id="ARBA00023027"/>
    </source>
</evidence>
<name>A0ABU1N0R6_9CAUL</name>
<accession>A0ABU1N0R6</accession>
<evidence type="ECO:0000313" key="6">
    <source>
        <dbReference type="Proteomes" id="UP001262754"/>
    </source>
</evidence>
<evidence type="ECO:0000259" key="3">
    <source>
        <dbReference type="Pfam" id="PF03446"/>
    </source>
</evidence>
<dbReference type="InterPro" id="IPR008927">
    <property type="entry name" value="6-PGluconate_DH-like_C_sf"/>
</dbReference>
<dbReference type="Pfam" id="PF14833">
    <property type="entry name" value="NAD_binding_11"/>
    <property type="match status" value="1"/>
</dbReference>
<protein>
    <submittedName>
        <fullName evidence="5">3-hydroxyisobutyrate dehydrogenase-like beta-hydroxyacid dehydrogenase</fullName>
    </submittedName>
</protein>
<dbReference type="InterPro" id="IPR051265">
    <property type="entry name" value="HIBADH-related_NP60_sf"/>
</dbReference>
<dbReference type="Gene3D" id="1.10.1040.10">
    <property type="entry name" value="N-(1-d-carboxylethyl)-l-norvaline Dehydrogenase, domain 2"/>
    <property type="match status" value="1"/>
</dbReference>
<dbReference type="SUPFAM" id="SSF51735">
    <property type="entry name" value="NAD(P)-binding Rossmann-fold domains"/>
    <property type="match status" value="1"/>
</dbReference>
<keyword evidence="2" id="KW-0520">NAD</keyword>
<dbReference type="InterPro" id="IPR013328">
    <property type="entry name" value="6PGD_dom2"/>
</dbReference>
<dbReference type="InterPro" id="IPR036291">
    <property type="entry name" value="NAD(P)-bd_dom_sf"/>
</dbReference>
<organism evidence="5 6">
    <name type="scientific">Caulobacter rhizosphaerae</name>
    <dbReference type="NCBI Taxonomy" id="2010972"/>
    <lineage>
        <taxon>Bacteria</taxon>
        <taxon>Pseudomonadati</taxon>
        <taxon>Pseudomonadota</taxon>
        <taxon>Alphaproteobacteria</taxon>
        <taxon>Caulobacterales</taxon>
        <taxon>Caulobacteraceae</taxon>
        <taxon>Caulobacter</taxon>
    </lineage>
</organism>
<gene>
    <name evidence="5" type="ORF">J2800_002681</name>
</gene>
<keyword evidence="1" id="KW-0560">Oxidoreductase</keyword>
<proteinExistence type="predicted"/>
<dbReference type="RefSeq" id="WP_310032205.1">
    <property type="nucleotide sequence ID" value="NZ_JAVDRL010000007.1"/>
</dbReference>
<comment type="caution">
    <text evidence="5">The sequence shown here is derived from an EMBL/GenBank/DDBJ whole genome shotgun (WGS) entry which is preliminary data.</text>
</comment>
<dbReference type="InterPro" id="IPR006115">
    <property type="entry name" value="6PGDH_NADP-bd"/>
</dbReference>
<dbReference type="PIRSF" id="PIRSF000103">
    <property type="entry name" value="HIBADH"/>
    <property type="match status" value="1"/>
</dbReference>
<dbReference type="Pfam" id="PF03446">
    <property type="entry name" value="NAD_binding_2"/>
    <property type="match status" value="1"/>
</dbReference>
<keyword evidence="6" id="KW-1185">Reference proteome</keyword>
<reference evidence="5 6" key="1">
    <citation type="submission" date="2023-07" db="EMBL/GenBank/DDBJ databases">
        <title>Sorghum-associated microbial communities from plants grown in Nebraska, USA.</title>
        <authorList>
            <person name="Schachtman D."/>
        </authorList>
    </citation>
    <scope>NUCLEOTIDE SEQUENCE [LARGE SCALE GENOMIC DNA]</scope>
    <source>
        <strain evidence="5 6">DS2154</strain>
    </source>
</reference>
<dbReference type="Proteomes" id="UP001262754">
    <property type="component" value="Unassembled WGS sequence"/>
</dbReference>
<feature type="domain" description="3-hydroxyisobutyrate dehydrogenase-like NAD-binding" evidence="4">
    <location>
        <begin position="163"/>
        <end position="279"/>
    </location>
</feature>
<dbReference type="Gene3D" id="3.40.50.720">
    <property type="entry name" value="NAD(P)-binding Rossmann-like Domain"/>
    <property type="match status" value="1"/>
</dbReference>
<feature type="domain" description="6-phosphogluconate dehydrogenase NADP-binding" evidence="3">
    <location>
        <begin position="3"/>
        <end position="154"/>
    </location>
</feature>
<evidence type="ECO:0000313" key="5">
    <source>
        <dbReference type="EMBL" id="MDR6531928.1"/>
    </source>
</evidence>
<dbReference type="EMBL" id="JAVDRL010000007">
    <property type="protein sequence ID" value="MDR6531928.1"/>
    <property type="molecule type" value="Genomic_DNA"/>
</dbReference>